<organism evidence="8">
    <name type="scientific">mine drainage metagenome</name>
    <dbReference type="NCBI Taxonomy" id="410659"/>
    <lineage>
        <taxon>unclassified sequences</taxon>
        <taxon>metagenomes</taxon>
        <taxon>ecological metagenomes</taxon>
    </lineage>
</organism>
<feature type="coiled-coil region" evidence="7">
    <location>
        <begin position="314"/>
        <end position="359"/>
    </location>
</feature>
<dbReference type="PANTHER" id="PTHR30026">
    <property type="entry name" value="OUTER MEMBRANE PROTEIN TOLC"/>
    <property type="match status" value="1"/>
</dbReference>
<dbReference type="Gene3D" id="1.20.1600.10">
    <property type="entry name" value="Outer membrane efflux proteins (OEP)"/>
    <property type="match status" value="1"/>
</dbReference>
<keyword evidence="4" id="KW-0812">Transmembrane</keyword>
<sequence length="431" mass="46232">MEKCYWQQTALSVLLGISLAGIAQASDLTDLLRQTLDNPGISARELQSQAASEDATAANMRYFGQASVFAGQTRYESPRIVGVFAPGVTPLPVPVSNDITQYGVNYHLPVDVFGSIAAERQQAQAGKETAQLLERQETLLRLHQTLGAYVRLQALAAQSQALQAEQKQLEVYADRVREEVKLGRTAKIDLSLVQSDLARLAAQQAIFVGNQRAALAALKASANAAEPAISANIGVPALQNTDAQASLPVLLAKEQESAADAANQKAHRNLYPAFSVDSQYANFNGGGLATQPHNIWSVGINMNIPIDPVGMKSASAASQRAQVAQQQAQAAQADTIAQLATLEANYQSALGNASALAAEVEHRQEVVTIQREKWRLGASTMDELLYQERNLLDVQYAYADARAQAATAWSGMQVLLGTPSAEYIHSLEITP</sequence>
<reference evidence="8" key="1">
    <citation type="submission" date="2016-10" db="EMBL/GenBank/DDBJ databases">
        <title>Sequence of Gallionella enrichment culture.</title>
        <authorList>
            <person name="Poehlein A."/>
            <person name="Muehling M."/>
            <person name="Daniel R."/>
        </authorList>
    </citation>
    <scope>NUCLEOTIDE SEQUENCE</scope>
</reference>
<comment type="caution">
    <text evidence="8">The sequence shown here is derived from an EMBL/GenBank/DDBJ whole genome shotgun (WGS) entry which is preliminary data.</text>
</comment>
<dbReference type="GO" id="GO:0015562">
    <property type="term" value="F:efflux transmembrane transporter activity"/>
    <property type="evidence" value="ECO:0007669"/>
    <property type="project" value="InterPro"/>
</dbReference>
<dbReference type="Pfam" id="PF02321">
    <property type="entry name" value="OEP"/>
    <property type="match status" value="1"/>
</dbReference>
<dbReference type="SUPFAM" id="SSF56954">
    <property type="entry name" value="Outer membrane efflux proteins (OEP)"/>
    <property type="match status" value="1"/>
</dbReference>
<dbReference type="AlphaFoldDB" id="A0A1J5SH61"/>
<evidence type="ECO:0000256" key="1">
    <source>
        <dbReference type="ARBA" id="ARBA00004442"/>
    </source>
</evidence>
<evidence type="ECO:0000256" key="2">
    <source>
        <dbReference type="ARBA" id="ARBA00022448"/>
    </source>
</evidence>
<evidence type="ECO:0000256" key="6">
    <source>
        <dbReference type="ARBA" id="ARBA00023237"/>
    </source>
</evidence>
<keyword evidence="3" id="KW-1134">Transmembrane beta strand</keyword>
<gene>
    <name evidence="8" type="ORF">GALL_100250</name>
</gene>
<dbReference type="InterPro" id="IPR003423">
    <property type="entry name" value="OMP_efflux"/>
</dbReference>
<comment type="subcellular location">
    <subcellularLocation>
        <location evidence="1">Cell outer membrane</location>
    </subcellularLocation>
</comment>
<dbReference type="EMBL" id="MLJW01000035">
    <property type="protein sequence ID" value="OIR07743.1"/>
    <property type="molecule type" value="Genomic_DNA"/>
</dbReference>
<dbReference type="GO" id="GO:1990281">
    <property type="term" value="C:efflux pump complex"/>
    <property type="evidence" value="ECO:0007669"/>
    <property type="project" value="TreeGrafter"/>
</dbReference>
<keyword evidence="2" id="KW-0813">Transport</keyword>
<evidence type="ECO:0000256" key="5">
    <source>
        <dbReference type="ARBA" id="ARBA00023136"/>
    </source>
</evidence>
<protein>
    <submittedName>
        <fullName evidence="8">Outer membrane efflux protein</fullName>
    </submittedName>
</protein>
<feature type="coiled-coil region" evidence="7">
    <location>
        <begin position="116"/>
        <end position="179"/>
    </location>
</feature>
<keyword evidence="7" id="KW-0175">Coiled coil</keyword>
<keyword evidence="5" id="KW-0472">Membrane</keyword>
<keyword evidence="6" id="KW-0998">Cell outer membrane</keyword>
<proteinExistence type="predicted"/>
<dbReference type="InterPro" id="IPR051906">
    <property type="entry name" value="TolC-like"/>
</dbReference>
<name>A0A1J5SH61_9ZZZZ</name>
<evidence type="ECO:0000256" key="7">
    <source>
        <dbReference type="SAM" id="Coils"/>
    </source>
</evidence>
<evidence type="ECO:0000256" key="3">
    <source>
        <dbReference type="ARBA" id="ARBA00022452"/>
    </source>
</evidence>
<dbReference type="GO" id="GO:0015288">
    <property type="term" value="F:porin activity"/>
    <property type="evidence" value="ECO:0007669"/>
    <property type="project" value="TreeGrafter"/>
</dbReference>
<dbReference type="GO" id="GO:0009279">
    <property type="term" value="C:cell outer membrane"/>
    <property type="evidence" value="ECO:0007669"/>
    <property type="project" value="UniProtKB-SubCell"/>
</dbReference>
<accession>A0A1J5SH61</accession>
<evidence type="ECO:0000256" key="4">
    <source>
        <dbReference type="ARBA" id="ARBA00022692"/>
    </source>
</evidence>
<dbReference type="PANTHER" id="PTHR30026:SF20">
    <property type="entry name" value="OUTER MEMBRANE PROTEIN TOLC"/>
    <property type="match status" value="1"/>
</dbReference>
<evidence type="ECO:0000313" key="8">
    <source>
        <dbReference type="EMBL" id="OIR07743.1"/>
    </source>
</evidence>